<keyword evidence="5" id="KW-0539">Nucleus</keyword>
<feature type="domain" description="DUF7081" evidence="8">
    <location>
        <begin position="39"/>
        <end position="130"/>
    </location>
</feature>
<dbReference type="PANTHER" id="PTHR33345:SF6">
    <property type="entry name" value="OS03G0747200 PROTEIN"/>
    <property type="match status" value="1"/>
</dbReference>
<keyword evidence="3" id="KW-0863">Zinc-finger</keyword>
<evidence type="ECO:0000256" key="4">
    <source>
        <dbReference type="ARBA" id="ARBA00022833"/>
    </source>
</evidence>
<dbReference type="InterPro" id="IPR056034">
    <property type="entry name" value="DUF7615"/>
</dbReference>
<dbReference type="GO" id="GO:0005634">
    <property type="term" value="C:nucleus"/>
    <property type="evidence" value="ECO:0007669"/>
    <property type="project" value="UniProtKB-SubCell"/>
</dbReference>
<dbReference type="PANTHER" id="PTHR33345">
    <property type="entry name" value="ADAPTER PROTEIN, PUTATIVE-RELATED"/>
    <property type="match status" value="1"/>
</dbReference>
<dbReference type="InterPro" id="IPR032881">
    <property type="entry name" value="Oberon-like_PHD"/>
</dbReference>
<evidence type="ECO:0000256" key="6">
    <source>
        <dbReference type="SAM" id="Coils"/>
    </source>
</evidence>
<dbReference type="Pfam" id="PF24590">
    <property type="entry name" value="DUF7615"/>
    <property type="match status" value="1"/>
</dbReference>
<protein>
    <submittedName>
        <fullName evidence="10">Uncharacterized protein</fullName>
    </submittedName>
</protein>
<keyword evidence="6" id="KW-0175">Coiled coil</keyword>
<proteinExistence type="predicted"/>
<evidence type="ECO:0000256" key="1">
    <source>
        <dbReference type="ARBA" id="ARBA00004123"/>
    </source>
</evidence>
<evidence type="ECO:0000259" key="9">
    <source>
        <dbReference type="Pfam" id="PF24590"/>
    </source>
</evidence>
<comment type="subcellular location">
    <subcellularLocation>
        <location evidence="1">Nucleus</location>
    </subcellularLocation>
</comment>
<sequence length="492" mass="55141">MTCQNEDASERGGELMEVDIDASNGCVTEIRENGLLLWPVLPQEYGEGLPYAPENLPSPGDIWGWRVGRRIAASGFYLDRYLYLPPRFQKSRRKRDGFASRLSVEQYVQARFPGIDVNSFFSSFSWKIPSKQAYLSKVADKHLTSRLSHPLSVIDEHGSIRISAEEMAQQSPADSLSGTVVCKAGNRFCSSLSDEEMSSSAATQSCDVCCGESGFCRVCCCILCCNTIDLAFGGYSFIRCQSTDHGGLICGHAAHINCALRSYMAGTVGDSVGLDTEYYCRRCDTRTELTEHVVRLLKTCESVESHNDIERILTVGICLLRGSQKRGSQKLLNHVELALQKLKEGSNVDYVWKMDAGVITVHTGRLDHLNTPPPKVGKDSTALEHEYQKLEGEIDQILRELRKSQEHEYRIAQERLHAQKDYIFSLYQQVHKDNSDLIELTPPANRNALLNSIAAKEESIKCELRKLKEMEKVAKGFGKTPKDILKEHFDID</sequence>
<evidence type="ECO:0000256" key="5">
    <source>
        <dbReference type="ARBA" id="ARBA00023242"/>
    </source>
</evidence>
<dbReference type="InterPro" id="IPR055508">
    <property type="entry name" value="DUF7081"/>
</dbReference>
<dbReference type="Pfam" id="PF23299">
    <property type="entry name" value="DUF7081"/>
    <property type="match status" value="1"/>
</dbReference>
<evidence type="ECO:0000256" key="3">
    <source>
        <dbReference type="ARBA" id="ARBA00022771"/>
    </source>
</evidence>
<dbReference type="EMBL" id="GISG01239938">
    <property type="protein sequence ID" value="MBA4668476.1"/>
    <property type="molecule type" value="Transcribed_RNA"/>
</dbReference>
<dbReference type="GO" id="GO:0008270">
    <property type="term" value="F:zinc ion binding"/>
    <property type="evidence" value="ECO:0007669"/>
    <property type="project" value="UniProtKB-KW"/>
</dbReference>
<feature type="domain" description="Oberon-like PHD finger" evidence="7">
    <location>
        <begin position="186"/>
        <end position="318"/>
    </location>
</feature>
<name>A0A7C9AJ11_OPUST</name>
<reference evidence="10" key="1">
    <citation type="journal article" date="2013" name="J. Plant Res.">
        <title>Effect of fungi and light on seed germination of three Opuntia species from semiarid lands of central Mexico.</title>
        <authorList>
            <person name="Delgado-Sanchez P."/>
            <person name="Jimenez-Bremont J.F."/>
            <person name="Guerrero-Gonzalez Mde L."/>
            <person name="Flores J."/>
        </authorList>
    </citation>
    <scope>NUCLEOTIDE SEQUENCE</scope>
    <source>
        <tissue evidence="10">Cladode</tissue>
    </source>
</reference>
<dbReference type="Pfam" id="PF07227">
    <property type="entry name" value="PHD_Oberon"/>
    <property type="match status" value="1"/>
</dbReference>
<accession>A0A7C9AJ11</accession>
<feature type="domain" description="DUF7615" evidence="9">
    <location>
        <begin position="385"/>
        <end position="488"/>
    </location>
</feature>
<organism evidence="10">
    <name type="scientific">Opuntia streptacantha</name>
    <name type="common">Prickly pear cactus</name>
    <name type="synonym">Opuntia cardona</name>
    <dbReference type="NCBI Taxonomy" id="393608"/>
    <lineage>
        <taxon>Eukaryota</taxon>
        <taxon>Viridiplantae</taxon>
        <taxon>Streptophyta</taxon>
        <taxon>Embryophyta</taxon>
        <taxon>Tracheophyta</taxon>
        <taxon>Spermatophyta</taxon>
        <taxon>Magnoliopsida</taxon>
        <taxon>eudicotyledons</taxon>
        <taxon>Gunneridae</taxon>
        <taxon>Pentapetalae</taxon>
        <taxon>Caryophyllales</taxon>
        <taxon>Cactineae</taxon>
        <taxon>Cactaceae</taxon>
        <taxon>Opuntioideae</taxon>
        <taxon>Opuntia</taxon>
    </lineage>
</organism>
<reference evidence="10" key="2">
    <citation type="submission" date="2020-07" db="EMBL/GenBank/DDBJ databases">
        <authorList>
            <person name="Vera ALvarez R."/>
            <person name="Arias-Moreno D.M."/>
            <person name="Jimenez-Jacinto V."/>
            <person name="Jimenez-Bremont J.F."/>
            <person name="Swaminathan K."/>
            <person name="Moose S.P."/>
            <person name="Guerrero-Gonzalez M.L."/>
            <person name="Marino-Ramirez L."/>
            <person name="Landsman D."/>
            <person name="Rodriguez-Kessler M."/>
            <person name="Delgado-Sanchez P."/>
        </authorList>
    </citation>
    <scope>NUCLEOTIDE SEQUENCE</scope>
    <source>
        <tissue evidence="10">Cladode</tissue>
    </source>
</reference>
<keyword evidence="2" id="KW-0479">Metal-binding</keyword>
<keyword evidence="4" id="KW-0862">Zinc</keyword>
<evidence type="ECO:0000259" key="8">
    <source>
        <dbReference type="Pfam" id="PF23299"/>
    </source>
</evidence>
<dbReference type="AlphaFoldDB" id="A0A7C9AJ11"/>
<evidence type="ECO:0000259" key="7">
    <source>
        <dbReference type="Pfam" id="PF07227"/>
    </source>
</evidence>
<evidence type="ECO:0000313" key="10">
    <source>
        <dbReference type="EMBL" id="MBA4668476.1"/>
    </source>
</evidence>
<evidence type="ECO:0000256" key="2">
    <source>
        <dbReference type="ARBA" id="ARBA00022723"/>
    </source>
</evidence>
<feature type="coiled-coil region" evidence="6">
    <location>
        <begin position="380"/>
        <end position="407"/>
    </location>
</feature>